<feature type="region of interest" description="Disordered" evidence="1">
    <location>
        <begin position="210"/>
        <end position="343"/>
    </location>
</feature>
<evidence type="ECO:0000256" key="1">
    <source>
        <dbReference type="SAM" id="MobiDB-lite"/>
    </source>
</evidence>
<protein>
    <submittedName>
        <fullName evidence="2">Uncharacterized protein</fullName>
    </submittedName>
</protein>
<evidence type="ECO:0000313" key="3">
    <source>
        <dbReference type="Proteomes" id="UP001321473"/>
    </source>
</evidence>
<dbReference type="PANTHER" id="PTHR33198">
    <property type="entry name" value="ANK_REP_REGION DOMAIN-CONTAINING PROTEIN-RELATED"/>
    <property type="match status" value="1"/>
</dbReference>
<dbReference type="EMBL" id="JARKHS020019399">
    <property type="protein sequence ID" value="KAK8771722.1"/>
    <property type="molecule type" value="Genomic_DNA"/>
</dbReference>
<name>A0AAQ4EAW4_AMBAM</name>
<accession>A0AAQ4EAW4</accession>
<comment type="caution">
    <text evidence="2">The sequence shown here is derived from an EMBL/GenBank/DDBJ whole genome shotgun (WGS) entry which is preliminary data.</text>
</comment>
<feature type="region of interest" description="Disordered" evidence="1">
    <location>
        <begin position="63"/>
        <end position="82"/>
    </location>
</feature>
<organism evidence="2 3">
    <name type="scientific">Amblyomma americanum</name>
    <name type="common">Lone star tick</name>
    <dbReference type="NCBI Taxonomy" id="6943"/>
    <lineage>
        <taxon>Eukaryota</taxon>
        <taxon>Metazoa</taxon>
        <taxon>Ecdysozoa</taxon>
        <taxon>Arthropoda</taxon>
        <taxon>Chelicerata</taxon>
        <taxon>Arachnida</taxon>
        <taxon>Acari</taxon>
        <taxon>Parasitiformes</taxon>
        <taxon>Ixodida</taxon>
        <taxon>Ixodoidea</taxon>
        <taxon>Ixodidae</taxon>
        <taxon>Amblyomminae</taxon>
        <taxon>Amblyomma</taxon>
    </lineage>
</organism>
<dbReference type="PANTHER" id="PTHR33198:SF20">
    <property type="entry name" value="RETROTRANSPOSON GAG DOMAIN-CONTAINING PROTEIN"/>
    <property type="match status" value="1"/>
</dbReference>
<dbReference type="Proteomes" id="UP001321473">
    <property type="component" value="Unassembled WGS sequence"/>
</dbReference>
<dbReference type="AlphaFoldDB" id="A0AAQ4EAW4"/>
<proteinExistence type="predicted"/>
<sequence length="343" mass="37768">MSLHQPPEFLPTPGKPAIPWTQWHRLFKNYLLASGSDAHPPARRKALLLHCLGVEGQRLYYALPEEKSSTPPTEGKEGSGTSDEYDAAVATLDAYFTSKTNVVVERHRFGQRTQLPGETATAFVTALRELALSCDFVTAASKVCLFAGYARIQDIDPDDGGRGYPVLFAQRTSALLSDARQTLHRTKDDQERRWLQVFVKRLAQLATDFEQSSHAARSRPVSSSAHMPLQHQQEQTAPTTGQISPPPSPALAHNSKTTTTESAKDDERSTGKPQAVTTSRPIDDGGDDLLTRQLREQRHRVRSPGVVRSPTTEAYSLDSGRRVSVWPTTPLAGEDASLIKGHR</sequence>
<keyword evidence="3" id="KW-1185">Reference proteome</keyword>
<feature type="compositionally biased region" description="Polar residues" evidence="1">
    <location>
        <begin position="271"/>
        <end position="280"/>
    </location>
</feature>
<reference evidence="2 3" key="1">
    <citation type="journal article" date="2023" name="Arcadia Sci">
        <title>De novo assembly of a long-read Amblyomma americanum tick genome.</title>
        <authorList>
            <person name="Chou S."/>
            <person name="Poskanzer K.E."/>
            <person name="Rollins M."/>
            <person name="Thuy-Boun P.S."/>
        </authorList>
    </citation>
    <scope>NUCLEOTIDE SEQUENCE [LARGE SCALE GENOMIC DNA]</scope>
    <source>
        <strain evidence="2">F_SG_1</strain>
        <tissue evidence="2">Salivary glands</tissue>
    </source>
</reference>
<feature type="compositionally biased region" description="Polar residues" evidence="1">
    <location>
        <begin position="210"/>
        <end position="243"/>
    </location>
</feature>
<evidence type="ECO:0000313" key="2">
    <source>
        <dbReference type="EMBL" id="KAK8771722.1"/>
    </source>
</evidence>
<gene>
    <name evidence="2" type="ORF">V5799_025034</name>
</gene>